<evidence type="ECO:0000313" key="1">
    <source>
        <dbReference type="EMBL" id="PAM73132.1"/>
    </source>
</evidence>
<name>A0A270NPE7_STEMA</name>
<comment type="caution">
    <text evidence="1">The sequence shown here is derived from an EMBL/GenBank/DDBJ whole genome shotgun (WGS) entry which is preliminary data.</text>
</comment>
<dbReference type="EMBL" id="NJGC01000004">
    <property type="protein sequence ID" value="PAM73132.1"/>
    <property type="molecule type" value="Genomic_DNA"/>
</dbReference>
<dbReference type="AlphaFoldDB" id="A0A270NPE7"/>
<dbReference type="Proteomes" id="UP000216433">
    <property type="component" value="Unassembled WGS sequence"/>
</dbReference>
<proteinExistence type="predicted"/>
<reference evidence="1 2" key="1">
    <citation type="submission" date="2017-06" db="EMBL/GenBank/DDBJ databases">
        <title>Genome sequencing and assembly of Stenotrophomonas maltophilia DF07.</title>
        <authorList>
            <person name="Iyer R."/>
        </authorList>
    </citation>
    <scope>NUCLEOTIDE SEQUENCE [LARGE SCALE GENOMIC DNA]</scope>
    <source>
        <strain evidence="1 2">DF07</strain>
    </source>
</reference>
<evidence type="ECO:0000313" key="2">
    <source>
        <dbReference type="Proteomes" id="UP000216433"/>
    </source>
</evidence>
<gene>
    <name evidence="1" type="ORF">CEK00_04610</name>
</gene>
<accession>A0A270NPE7</accession>
<organism evidence="1 2">
    <name type="scientific">Stenotrophomonas maltophilia</name>
    <name type="common">Pseudomonas maltophilia</name>
    <name type="synonym">Xanthomonas maltophilia</name>
    <dbReference type="NCBI Taxonomy" id="40324"/>
    <lineage>
        <taxon>Bacteria</taxon>
        <taxon>Pseudomonadati</taxon>
        <taxon>Pseudomonadota</taxon>
        <taxon>Gammaproteobacteria</taxon>
        <taxon>Lysobacterales</taxon>
        <taxon>Lysobacteraceae</taxon>
        <taxon>Stenotrophomonas</taxon>
        <taxon>Stenotrophomonas maltophilia group</taxon>
    </lineage>
</organism>
<sequence length="156" mass="15635">MTISIPLAQALLGQVKNALDEGFLYVFAGPVPASADAALDMVGSHTQLAKLSVDGDGLTFSAPVGNVLPKAPSEEWEGLIQFDGANAGAPSLSPTFYRFCAAGDDGRGASTGVRLQGTAGGPASNAAVLFSSDLMTANGSNSTGVSIFNVVADQAS</sequence>
<dbReference type="RefSeq" id="WP_095377372.1">
    <property type="nucleotide sequence ID" value="NZ_NJGC01000004.1"/>
</dbReference>
<protein>
    <submittedName>
        <fullName evidence="1">Uncharacterized protein</fullName>
    </submittedName>
</protein>